<evidence type="ECO:0000259" key="9">
    <source>
        <dbReference type="Pfam" id="PF14380"/>
    </source>
</evidence>
<feature type="domain" description="Wall-associated receptor kinase C-terminal" evidence="9">
    <location>
        <begin position="182"/>
        <end position="257"/>
    </location>
</feature>
<dbReference type="InterPro" id="IPR032872">
    <property type="entry name" value="WAK_assoc_C"/>
</dbReference>
<accession>A0AAN8Z252</accession>
<feature type="chain" id="PRO_5043054884" description="non-specific serine/threonine protein kinase" evidence="7">
    <location>
        <begin position="29"/>
        <end position="641"/>
    </location>
</feature>
<evidence type="ECO:0000256" key="7">
    <source>
        <dbReference type="SAM" id="SignalP"/>
    </source>
</evidence>
<comment type="caution">
    <text evidence="10">The sequence shown here is derived from an EMBL/GenBank/DDBJ whole genome shotgun (WGS) entry which is preliminary data.</text>
</comment>
<keyword evidence="4" id="KW-0325">Glycoprotein</keyword>
<comment type="catalytic activity">
    <reaction evidence="5">
        <text>L-threonyl-[protein] + ATP = O-phospho-L-threonyl-[protein] + ADP + H(+)</text>
        <dbReference type="Rhea" id="RHEA:46608"/>
        <dbReference type="Rhea" id="RHEA-COMP:11060"/>
        <dbReference type="Rhea" id="RHEA-COMP:11605"/>
        <dbReference type="ChEBI" id="CHEBI:15378"/>
        <dbReference type="ChEBI" id="CHEBI:30013"/>
        <dbReference type="ChEBI" id="CHEBI:30616"/>
        <dbReference type="ChEBI" id="CHEBI:61977"/>
        <dbReference type="ChEBI" id="CHEBI:456216"/>
        <dbReference type="EC" id="2.7.11.1"/>
    </reaction>
</comment>
<gene>
    <name evidence="10" type="ORF">RJ641_012214</name>
</gene>
<evidence type="ECO:0000256" key="6">
    <source>
        <dbReference type="ARBA" id="ARBA00048679"/>
    </source>
</evidence>
<dbReference type="PANTHER" id="PTHR33138:SF27">
    <property type="entry name" value="WALL-ASSOCIATED RECEPTOR KINASE C-TERMINAL DOMAIN-CONTAINING PROTEIN"/>
    <property type="match status" value="1"/>
</dbReference>
<dbReference type="Proteomes" id="UP001370490">
    <property type="component" value="Unassembled WGS sequence"/>
</dbReference>
<dbReference type="PANTHER" id="PTHR33138">
    <property type="entry name" value="OS01G0690200 PROTEIN"/>
    <property type="match status" value="1"/>
</dbReference>
<proteinExistence type="predicted"/>
<dbReference type="Pfam" id="PF14380">
    <property type="entry name" value="WAK_assoc"/>
    <property type="match status" value="1"/>
</dbReference>
<dbReference type="InterPro" id="IPR025287">
    <property type="entry name" value="WAK_GUB"/>
</dbReference>
<keyword evidence="3 7" id="KW-0732">Signal</keyword>
<name>A0AAN8Z252_9MAGN</name>
<sequence length="641" mass="72242">MNQTRKNSTLFVLLIIILLLLQFQKSQCIDEHYLGCEPASCRDGNNVTFPFHIVGKQPDYCGYPGFEVRCSNTTTDHSIIELFPNESYAIHEFFYHNQSVKASNLALSNLTDTNTCLPPIENLTLYLDDDSKFEFGPDEAELRLFYGCNKSSPEAKELSNDSACFADGTRSTPGYAIFGMDPNAGLATRVCENQSVAPISAYEYKENETGEKRYLEALNSGFLLKWKAPDCSTCSDSGGRCGFNTALYQFQCYCRDRPHLGRCHNKINRRVQPFRTDVMYCERNILRKQEPFGGVRSWVDSWLLSIGAFGMGIASDDRVLVLVFAMSFLLQQGVVHSRCPPFFTCPNLPAANLPAPLPFPLTDSRRPDCGLLMINCTIRTPMVQFVEHGHWYNVLSIGQFPYPAITFTDQMLEYNLKNNRCEAFNNFSVPSSPFVLFTMNHLTMFKCENRPVEPKNNCPPSFPCPNCPGQQGIAKWYSVMSIKQDTITILGQDPEHNLQNNDSEPFPNPVPCSPFAPFTILNITVFHCNSSTSDHPFSVDGEKFRKKCPGYKINCNISTHDGSITGIPPPPLLVIWVGDHKEDKESKNLFEMFTANVTLDYRVRKSSGCLDCNNQVGQRCGKLPGTDDLFYSFMLHAFLLF</sequence>
<evidence type="ECO:0000256" key="1">
    <source>
        <dbReference type="ARBA" id="ARBA00004167"/>
    </source>
</evidence>
<dbReference type="EC" id="2.7.11.1" evidence="2"/>
<organism evidence="10 11">
    <name type="scientific">Dillenia turbinata</name>
    <dbReference type="NCBI Taxonomy" id="194707"/>
    <lineage>
        <taxon>Eukaryota</taxon>
        <taxon>Viridiplantae</taxon>
        <taxon>Streptophyta</taxon>
        <taxon>Embryophyta</taxon>
        <taxon>Tracheophyta</taxon>
        <taxon>Spermatophyta</taxon>
        <taxon>Magnoliopsida</taxon>
        <taxon>eudicotyledons</taxon>
        <taxon>Gunneridae</taxon>
        <taxon>Pentapetalae</taxon>
        <taxon>Dilleniales</taxon>
        <taxon>Dilleniaceae</taxon>
        <taxon>Dillenia</taxon>
    </lineage>
</organism>
<dbReference type="GO" id="GO:0016020">
    <property type="term" value="C:membrane"/>
    <property type="evidence" value="ECO:0007669"/>
    <property type="project" value="UniProtKB-SubCell"/>
</dbReference>
<evidence type="ECO:0000256" key="2">
    <source>
        <dbReference type="ARBA" id="ARBA00012513"/>
    </source>
</evidence>
<dbReference type="Pfam" id="PF13947">
    <property type="entry name" value="GUB_WAK_bind"/>
    <property type="match status" value="1"/>
</dbReference>
<protein>
    <recommendedName>
        <fullName evidence="2">non-specific serine/threonine protein kinase</fullName>
        <ecNumber evidence="2">2.7.11.1</ecNumber>
    </recommendedName>
</protein>
<evidence type="ECO:0000256" key="4">
    <source>
        <dbReference type="ARBA" id="ARBA00023180"/>
    </source>
</evidence>
<reference evidence="10 11" key="1">
    <citation type="submission" date="2023-12" db="EMBL/GenBank/DDBJ databases">
        <title>A high-quality genome assembly for Dillenia turbinata (Dilleniales).</title>
        <authorList>
            <person name="Chanderbali A."/>
        </authorList>
    </citation>
    <scope>NUCLEOTIDE SEQUENCE [LARGE SCALE GENOMIC DNA]</scope>
    <source>
        <strain evidence="10">LSX21</strain>
        <tissue evidence="10">Leaf</tissue>
    </source>
</reference>
<keyword evidence="10" id="KW-0808">Transferase</keyword>
<evidence type="ECO:0000313" key="11">
    <source>
        <dbReference type="Proteomes" id="UP001370490"/>
    </source>
</evidence>
<comment type="catalytic activity">
    <reaction evidence="6">
        <text>L-seryl-[protein] + ATP = O-phospho-L-seryl-[protein] + ADP + H(+)</text>
        <dbReference type="Rhea" id="RHEA:17989"/>
        <dbReference type="Rhea" id="RHEA-COMP:9863"/>
        <dbReference type="Rhea" id="RHEA-COMP:11604"/>
        <dbReference type="ChEBI" id="CHEBI:15378"/>
        <dbReference type="ChEBI" id="CHEBI:29999"/>
        <dbReference type="ChEBI" id="CHEBI:30616"/>
        <dbReference type="ChEBI" id="CHEBI:83421"/>
        <dbReference type="ChEBI" id="CHEBI:456216"/>
        <dbReference type="EC" id="2.7.11.1"/>
    </reaction>
</comment>
<dbReference type="EMBL" id="JBAMMX010000019">
    <property type="protein sequence ID" value="KAK6921707.1"/>
    <property type="molecule type" value="Genomic_DNA"/>
</dbReference>
<evidence type="ECO:0000256" key="5">
    <source>
        <dbReference type="ARBA" id="ARBA00047899"/>
    </source>
</evidence>
<evidence type="ECO:0000259" key="8">
    <source>
        <dbReference type="Pfam" id="PF13947"/>
    </source>
</evidence>
<feature type="domain" description="Wall-associated receptor kinase galacturonan-binding" evidence="8">
    <location>
        <begin position="36"/>
        <end position="102"/>
    </location>
</feature>
<keyword evidence="10" id="KW-0675">Receptor</keyword>
<dbReference type="GO" id="GO:0004674">
    <property type="term" value="F:protein serine/threonine kinase activity"/>
    <property type="evidence" value="ECO:0007669"/>
    <property type="project" value="UniProtKB-EC"/>
</dbReference>
<feature type="signal peptide" evidence="7">
    <location>
        <begin position="1"/>
        <end position="28"/>
    </location>
</feature>
<dbReference type="AlphaFoldDB" id="A0AAN8Z252"/>
<comment type="subcellular location">
    <subcellularLocation>
        <location evidence="1">Membrane</location>
        <topology evidence="1">Single-pass membrane protein</topology>
    </subcellularLocation>
</comment>
<dbReference type="GO" id="GO:0030247">
    <property type="term" value="F:polysaccharide binding"/>
    <property type="evidence" value="ECO:0007669"/>
    <property type="project" value="InterPro"/>
</dbReference>
<evidence type="ECO:0000313" key="10">
    <source>
        <dbReference type="EMBL" id="KAK6921707.1"/>
    </source>
</evidence>
<keyword evidence="11" id="KW-1185">Reference proteome</keyword>
<evidence type="ECO:0000256" key="3">
    <source>
        <dbReference type="ARBA" id="ARBA00022729"/>
    </source>
</evidence>
<keyword evidence="10" id="KW-0418">Kinase</keyword>